<gene>
    <name evidence="3" type="ORF">F0238_23760</name>
</gene>
<reference evidence="3 4" key="1">
    <citation type="submission" date="2019-09" db="EMBL/GenBank/DDBJ databases">
        <title>Draft genome sequencing and comparative genomics of hatchery-associated Vibrios.</title>
        <authorList>
            <person name="Kehlet-Delgado H."/>
            <person name="Mueller R.S."/>
        </authorList>
    </citation>
    <scope>NUCLEOTIDE SEQUENCE [LARGE SCALE GENOMIC DNA]</scope>
    <source>
        <strain evidence="3 4">09-121-3</strain>
    </source>
</reference>
<comment type="caution">
    <text evidence="3">The sequence shown here is derived from an EMBL/GenBank/DDBJ whole genome shotgun (WGS) entry which is preliminary data.</text>
</comment>
<organism evidence="3 4">
    <name type="scientific">Vibrio coralliilyticus</name>
    <dbReference type="NCBI Taxonomy" id="190893"/>
    <lineage>
        <taxon>Bacteria</taxon>
        <taxon>Pseudomonadati</taxon>
        <taxon>Pseudomonadota</taxon>
        <taxon>Gammaproteobacteria</taxon>
        <taxon>Vibrionales</taxon>
        <taxon>Vibrionaceae</taxon>
        <taxon>Vibrio</taxon>
    </lineage>
</organism>
<dbReference type="InterPro" id="IPR031893">
    <property type="entry name" value="Phage_tail_APC"/>
</dbReference>
<dbReference type="Gene3D" id="6.10.140.1310">
    <property type="match status" value="1"/>
</dbReference>
<dbReference type="Proteomes" id="UP000576645">
    <property type="component" value="Unassembled WGS sequence"/>
</dbReference>
<dbReference type="RefSeq" id="WP_171354052.1">
    <property type="nucleotide sequence ID" value="NZ_VTXP01000020.1"/>
</dbReference>
<feature type="domain" description="Phage tail assembly chaperone-like" evidence="2">
    <location>
        <begin position="20"/>
        <end position="77"/>
    </location>
</feature>
<dbReference type="EMBL" id="VTXP01000020">
    <property type="protein sequence ID" value="NOJ25741.1"/>
    <property type="molecule type" value="Genomic_DNA"/>
</dbReference>
<evidence type="ECO:0000313" key="4">
    <source>
        <dbReference type="Proteomes" id="UP000576645"/>
    </source>
</evidence>
<dbReference type="Pfam" id="PF16778">
    <property type="entry name" value="Phage_tail_APC"/>
    <property type="match status" value="1"/>
</dbReference>
<evidence type="ECO:0000256" key="1">
    <source>
        <dbReference type="SAM" id="MobiDB-lite"/>
    </source>
</evidence>
<protein>
    <recommendedName>
        <fullName evidence="2">Phage tail assembly chaperone-like domain-containing protein</fullName>
    </recommendedName>
</protein>
<dbReference type="AlphaFoldDB" id="A0AAP6ZPC2"/>
<accession>A0AAP6ZPC2</accession>
<evidence type="ECO:0000259" key="2">
    <source>
        <dbReference type="Pfam" id="PF16778"/>
    </source>
</evidence>
<proteinExistence type="predicted"/>
<evidence type="ECO:0000313" key="3">
    <source>
        <dbReference type="EMBL" id="NOJ25741.1"/>
    </source>
</evidence>
<sequence>METQSFAYNESDQVTQTRWAEVRAIRDAKLSGADALMNRAVDNGLDTTTISQYRQALRDIPQTYNQPDDVVWPQKPSLPQASS</sequence>
<feature type="region of interest" description="Disordered" evidence="1">
    <location>
        <begin position="62"/>
        <end position="83"/>
    </location>
</feature>
<name>A0AAP6ZPC2_9VIBR</name>